<protein>
    <submittedName>
        <fullName evidence="2">Uncharacterized protein</fullName>
    </submittedName>
</protein>
<feature type="region of interest" description="Disordered" evidence="1">
    <location>
        <begin position="1"/>
        <end position="71"/>
    </location>
</feature>
<sequence>MENTKTKLKQKEKTEMREDSIDVDSASARSDCSMASGYLRRLSKAHKRPRPESWERDRRAHKSRGDRRKQIAKKQADLLLAEGVPDMGSTASLSVFSPRKGLVPPERHRHVARRR</sequence>
<comment type="caution">
    <text evidence="2">The sequence shown here is derived from an EMBL/GenBank/DDBJ whole genome shotgun (WGS) entry which is preliminary data.</text>
</comment>
<evidence type="ECO:0000313" key="3">
    <source>
        <dbReference type="Proteomes" id="UP001153954"/>
    </source>
</evidence>
<dbReference type="AlphaFoldDB" id="A0AAU9V6A4"/>
<organism evidence="2 3">
    <name type="scientific">Euphydryas editha</name>
    <name type="common">Edith's checkerspot</name>
    <dbReference type="NCBI Taxonomy" id="104508"/>
    <lineage>
        <taxon>Eukaryota</taxon>
        <taxon>Metazoa</taxon>
        <taxon>Ecdysozoa</taxon>
        <taxon>Arthropoda</taxon>
        <taxon>Hexapoda</taxon>
        <taxon>Insecta</taxon>
        <taxon>Pterygota</taxon>
        <taxon>Neoptera</taxon>
        <taxon>Endopterygota</taxon>
        <taxon>Lepidoptera</taxon>
        <taxon>Glossata</taxon>
        <taxon>Ditrysia</taxon>
        <taxon>Papilionoidea</taxon>
        <taxon>Nymphalidae</taxon>
        <taxon>Nymphalinae</taxon>
        <taxon>Euphydryas</taxon>
    </lineage>
</organism>
<feature type="compositionally biased region" description="Basic residues" evidence="1">
    <location>
        <begin position="59"/>
        <end position="71"/>
    </location>
</feature>
<evidence type="ECO:0000256" key="1">
    <source>
        <dbReference type="SAM" id="MobiDB-lite"/>
    </source>
</evidence>
<proteinExistence type="predicted"/>
<keyword evidence="3" id="KW-1185">Reference proteome</keyword>
<accession>A0AAU9V6A4</accession>
<name>A0AAU9V6A4_EUPED</name>
<dbReference type="Proteomes" id="UP001153954">
    <property type="component" value="Unassembled WGS sequence"/>
</dbReference>
<feature type="compositionally biased region" description="Basic and acidic residues" evidence="1">
    <location>
        <begin position="9"/>
        <end position="20"/>
    </location>
</feature>
<evidence type="ECO:0000313" key="2">
    <source>
        <dbReference type="EMBL" id="CAH2107297.1"/>
    </source>
</evidence>
<reference evidence="2" key="1">
    <citation type="submission" date="2022-03" db="EMBL/GenBank/DDBJ databases">
        <authorList>
            <person name="Tunstrom K."/>
        </authorList>
    </citation>
    <scope>NUCLEOTIDE SEQUENCE</scope>
</reference>
<dbReference type="EMBL" id="CAKOGL010000030">
    <property type="protein sequence ID" value="CAH2107297.1"/>
    <property type="molecule type" value="Genomic_DNA"/>
</dbReference>
<gene>
    <name evidence="2" type="ORF">EEDITHA_LOCUS21344</name>
</gene>
<feature type="region of interest" description="Disordered" evidence="1">
    <location>
        <begin position="83"/>
        <end position="115"/>
    </location>
</feature>